<feature type="transmembrane region" description="Helical" evidence="6">
    <location>
        <begin position="183"/>
        <end position="205"/>
    </location>
</feature>
<comment type="subcellular location">
    <subcellularLocation>
        <location evidence="1">Membrane</location>
        <topology evidence="1">Multi-pass membrane protein</topology>
    </subcellularLocation>
</comment>
<keyword evidence="3 6" id="KW-1133">Transmembrane helix</keyword>
<evidence type="ECO:0000256" key="4">
    <source>
        <dbReference type="ARBA" id="ARBA00023136"/>
    </source>
</evidence>
<dbReference type="Pfam" id="PF03006">
    <property type="entry name" value="HlyIII"/>
    <property type="match status" value="1"/>
</dbReference>
<evidence type="ECO:0000256" key="5">
    <source>
        <dbReference type="PIRSR" id="PIRSR604254-1"/>
    </source>
</evidence>
<feature type="transmembrane region" description="Helical" evidence="6">
    <location>
        <begin position="217"/>
        <end position="234"/>
    </location>
</feature>
<feature type="binding site" evidence="5">
    <location>
        <position position="256"/>
    </location>
    <ligand>
        <name>Zn(2+)</name>
        <dbReference type="ChEBI" id="CHEBI:29105"/>
    </ligand>
</feature>
<evidence type="ECO:0000256" key="6">
    <source>
        <dbReference type="SAM" id="Phobius"/>
    </source>
</evidence>
<keyword evidence="4 6" id="KW-0472">Membrane</keyword>
<feature type="transmembrane region" description="Helical" evidence="6">
    <location>
        <begin position="254"/>
        <end position="274"/>
    </location>
</feature>
<dbReference type="GO" id="GO:0016020">
    <property type="term" value="C:membrane"/>
    <property type="evidence" value="ECO:0007669"/>
    <property type="project" value="UniProtKB-SubCell"/>
</dbReference>
<name>A0A7S0UIZ3_9STRA</name>
<evidence type="ECO:0000256" key="2">
    <source>
        <dbReference type="ARBA" id="ARBA00022692"/>
    </source>
</evidence>
<evidence type="ECO:0000256" key="1">
    <source>
        <dbReference type="ARBA" id="ARBA00004141"/>
    </source>
</evidence>
<gene>
    <name evidence="7" type="ORF">PDEL1432_LOCUS1547</name>
</gene>
<dbReference type="InterPro" id="IPR004254">
    <property type="entry name" value="AdipoR/HlyIII-related"/>
</dbReference>
<feature type="binding site" evidence="5">
    <location>
        <position position="113"/>
    </location>
    <ligand>
        <name>Zn(2+)</name>
        <dbReference type="ChEBI" id="CHEBI:29105"/>
    </ligand>
</feature>
<keyword evidence="5" id="KW-0479">Metal-binding</keyword>
<dbReference type="AlphaFoldDB" id="A0A7S0UIZ3"/>
<dbReference type="GO" id="GO:0046872">
    <property type="term" value="F:metal ion binding"/>
    <property type="evidence" value="ECO:0007669"/>
    <property type="project" value="UniProtKB-KW"/>
</dbReference>
<keyword evidence="5" id="KW-0862">Zinc</keyword>
<protein>
    <submittedName>
        <fullName evidence="7">Uncharacterized protein</fullName>
    </submittedName>
</protein>
<dbReference type="PANTHER" id="PTHR20855">
    <property type="entry name" value="ADIPOR/PROGESTIN RECEPTOR-RELATED"/>
    <property type="match status" value="1"/>
</dbReference>
<dbReference type="EMBL" id="HBFL01002190">
    <property type="protein sequence ID" value="CAD8761507.1"/>
    <property type="molecule type" value="Transcribed_RNA"/>
</dbReference>
<proteinExistence type="predicted"/>
<feature type="transmembrane region" description="Helical" evidence="6">
    <location>
        <begin position="129"/>
        <end position="150"/>
    </location>
</feature>
<sequence length="279" mass="30830">MLNKKQSPQSILVGAMARQVEEMLERAIIKTRTTNQLQPDGIYVNKPVLRGQFHKWGAILFPPLLGLPLCLKASRAANANAVASSSSSSSLLKTALLFCFGAEFIMTISGTLHTYKWKTEKAHQRARKLDFTGIFVGIACFYSSLGRLVMGAHPLWNPIERIVWACAILGTLLKWKVPDAPHWANASIFLVQGWAGLPLVPFLLFSDVVSTKSAVSVLSGATFVTLGALAYSLQWPYNTAQKQPFEIVFGPHEMFHVGTLLMFVSFTVTMWTRITELSS</sequence>
<accession>A0A7S0UIZ3</accession>
<dbReference type="PANTHER" id="PTHR20855:SF3">
    <property type="entry name" value="LD03007P"/>
    <property type="match status" value="1"/>
</dbReference>
<evidence type="ECO:0000256" key="3">
    <source>
        <dbReference type="ARBA" id="ARBA00022989"/>
    </source>
</evidence>
<reference evidence="7" key="1">
    <citation type="submission" date="2021-01" db="EMBL/GenBank/DDBJ databases">
        <authorList>
            <person name="Corre E."/>
            <person name="Pelletier E."/>
            <person name="Niang G."/>
            <person name="Scheremetjew M."/>
            <person name="Finn R."/>
            <person name="Kale V."/>
            <person name="Holt S."/>
            <person name="Cochrane G."/>
            <person name="Meng A."/>
            <person name="Brown T."/>
            <person name="Cohen L."/>
        </authorList>
    </citation>
    <scope>NUCLEOTIDE SEQUENCE</scope>
    <source>
        <strain evidence="7">UNC1205</strain>
    </source>
</reference>
<feature type="binding site" evidence="5">
    <location>
        <position position="252"/>
    </location>
    <ligand>
        <name>Zn(2+)</name>
        <dbReference type="ChEBI" id="CHEBI:29105"/>
    </ligand>
</feature>
<organism evidence="7">
    <name type="scientific">Pseudo-nitzschia delicatissima</name>
    <dbReference type="NCBI Taxonomy" id="44447"/>
    <lineage>
        <taxon>Eukaryota</taxon>
        <taxon>Sar</taxon>
        <taxon>Stramenopiles</taxon>
        <taxon>Ochrophyta</taxon>
        <taxon>Bacillariophyta</taxon>
        <taxon>Bacillariophyceae</taxon>
        <taxon>Bacillariophycidae</taxon>
        <taxon>Bacillariales</taxon>
        <taxon>Bacillariaceae</taxon>
        <taxon>Pseudo-nitzschia</taxon>
    </lineage>
</organism>
<keyword evidence="2 6" id="KW-0812">Transmembrane</keyword>
<evidence type="ECO:0000313" key="7">
    <source>
        <dbReference type="EMBL" id="CAD8761507.1"/>
    </source>
</evidence>